<dbReference type="GO" id="GO:0006511">
    <property type="term" value="P:ubiquitin-dependent protein catabolic process"/>
    <property type="evidence" value="ECO:0007669"/>
    <property type="project" value="TreeGrafter"/>
</dbReference>
<protein>
    <submittedName>
        <fullName evidence="1">Uncharacterized protein</fullName>
    </submittedName>
</protein>
<proteinExistence type="predicted"/>
<dbReference type="GeneTree" id="ENSGT00630000089884"/>
<dbReference type="Ensembl" id="ENSSAUT00010053216.1">
    <property type="protein sequence ID" value="ENSSAUP00010050603.1"/>
    <property type="gene ID" value="ENSSAUG00010021030.1"/>
</dbReference>
<dbReference type="GO" id="GO:0004842">
    <property type="term" value="F:ubiquitin-protein transferase activity"/>
    <property type="evidence" value="ECO:0007669"/>
    <property type="project" value="InterPro"/>
</dbReference>
<keyword evidence="2" id="KW-1185">Reference proteome</keyword>
<dbReference type="GO" id="GO:0016887">
    <property type="term" value="F:ATP hydrolysis activity"/>
    <property type="evidence" value="ECO:0007669"/>
    <property type="project" value="InterPro"/>
</dbReference>
<dbReference type="PANTHER" id="PTHR22605">
    <property type="entry name" value="RZ-TYPE DOMAIN-CONTAINING PROTEIN"/>
    <property type="match status" value="1"/>
</dbReference>
<dbReference type="GO" id="GO:2000051">
    <property type="term" value="P:negative regulation of non-canonical Wnt signaling pathway"/>
    <property type="evidence" value="ECO:0007669"/>
    <property type="project" value="TreeGrafter"/>
</dbReference>
<dbReference type="OMA" id="CNPEREL"/>
<dbReference type="PANTHER" id="PTHR22605:SF21">
    <property type="entry name" value="E3 UBIQUITIN-PROTEIN LIGASE RNF213-BETA"/>
    <property type="match status" value="1"/>
</dbReference>
<dbReference type="InterPro" id="IPR031248">
    <property type="entry name" value="RNF213"/>
</dbReference>
<dbReference type="GO" id="GO:0016020">
    <property type="term" value="C:membrane"/>
    <property type="evidence" value="ECO:0007669"/>
    <property type="project" value="TreeGrafter"/>
</dbReference>
<dbReference type="AlphaFoldDB" id="A0A671XHH6"/>
<dbReference type="InParanoid" id="A0A671XHH6"/>
<reference evidence="1" key="1">
    <citation type="submission" date="2021-04" db="EMBL/GenBank/DDBJ databases">
        <authorList>
            <consortium name="Wellcome Sanger Institute Data Sharing"/>
        </authorList>
    </citation>
    <scope>NUCLEOTIDE SEQUENCE [LARGE SCALE GENOMIC DNA]</scope>
</reference>
<dbReference type="Proteomes" id="UP000472265">
    <property type="component" value="Chromosome 20"/>
</dbReference>
<dbReference type="GO" id="GO:0005730">
    <property type="term" value="C:nucleolus"/>
    <property type="evidence" value="ECO:0007669"/>
    <property type="project" value="TreeGrafter"/>
</dbReference>
<dbReference type="GO" id="GO:0005829">
    <property type="term" value="C:cytosol"/>
    <property type="evidence" value="ECO:0007669"/>
    <property type="project" value="TreeGrafter"/>
</dbReference>
<reference evidence="1" key="3">
    <citation type="submission" date="2025-09" db="UniProtKB">
        <authorList>
            <consortium name="Ensembl"/>
        </authorList>
    </citation>
    <scope>IDENTIFICATION</scope>
</reference>
<accession>A0A671XHH6</accession>
<name>A0A671XHH6_SPAAU</name>
<reference evidence="1" key="2">
    <citation type="submission" date="2025-08" db="UniProtKB">
        <authorList>
            <consortium name="Ensembl"/>
        </authorList>
    </citation>
    <scope>IDENTIFICATION</scope>
</reference>
<evidence type="ECO:0000313" key="1">
    <source>
        <dbReference type="Ensembl" id="ENSSAUP00010050603.1"/>
    </source>
</evidence>
<dbReference type="GO" id="GO:0002040">
    <property type="term" value="P:sprouting angiogenesis"/>
    <property type="evidence" value="ECO:0007669"/>
    <property type="project" value="TreeGrafter"/>
</dbReference>
<organism evidence="1 2">
    <name type="scientific">Sparus aurata</name>
    <name type="common">Gilthead sea bream</name>
    <dbReference type="NCBI Taxonomy" id="8175"/>
    <lineage>
        <taxon>Eukaryota</taxon>
        <taxon>Metazoa</taxon>
        <taxon>Chordata</taxon>
        <taxon>Craniata</taxon>
        <taxon>Vertebrata</taxon>
        <taxon>Euteleostomi</taxon>
        <taxon>Actinopterygii</taxon>
        <taxon>Neopterygii</taxon>
        <taxon>Teleostei</taxon>
        <taxon>Neoteleostei</taxon>
        <taxon>Acanthomorphata</taxon>
        <taxon>Eupercaria</taxon>
        <taxon>Spariformes</taxon>
        <taxon>Sparidae</taxon>
        <taxon>Sparus</taxon>
    </lineage>
</organism>
<sequence>MWHVQRFELSLDWKKKISETQLTLCHPERELLPLVLSHCQYTLKKGGETGSSYDLQGIQTELVRRFLAGKPIIQAVKRSKLITQLGQIPSLTLVSVTVPPTVLRSFTDVCDAVRVVDIGLRFLGKTGGDPQGQLLSYLTDSLQMGPQISSSVSLAESKLEHSISTWQLLTCWKSELILNRNQVLFQKKLSEEERKELKAFLAVTDVEAFTLELHEILLLKTSNPVPDEGYRPQWESTLGSHLDEKDLPPLLELDSLLETITLAQGADVWRAAVEFRKR</sequence>
<evidence type="ECO:0000313" key="2">
    <source>
        <dbReference type="Proteomes" id="UP000472265"/>
    </source>
</evidence>